<dbReference type="OrthoDB" id="9804196at2759"/>
<evidence type="ECO:0000256" key="5">
    <source>
        <dbReference type="ARBA" id="ARBA00022889"/>
    </source>
</evidence>
<dbReference type="InterPro" id="IPR036116">
    <property type="entry name" value="FN3_sf"/>
</dbReference>
<dbReference type="InterPro" id="IPR036179">
    <property type="entry name" value="Ig-like_dom_sf"/>
</dbReference>
<comment type="subcellular location">
    <subcellularLocation>
        <location evidence="1">Membrane</location>
        <topology evidence="1">Single-pass type I membrane protein</topology>
    </subcellularLocation>
</comment>
<dbReference type="PANTHER" id="PTHR44170:SF49">
    <property type="entry name" value="PROTEIN SIDEKICK-1 ISOFORM X1"/>
    <property type="match status" value="1"/>
</dbReference>
<dbReference type="Pfam" id="PF07679">
    <property type="entry name" value="I-set"/>
    <property type="match status" value="1"/>
</dbReference>
<dbReference type="PRINTS" id="PR00014">
    <property type="entry name" value="FNTYPEIII"/>
</dbReference>
<evidence type="ECO:0000256" key="7">
    <source>
        <dbReference type="ARBA" id="ARBA00023136"/>
    </source>
</evidence>
<feature type="region of interest" description="Disordered" evidence="12">
    <location>
        <begin position="307"/>
        <end position="355"/>
    </location>
</feature>
<dbReference type="FunFam" id="2.60.40.10:FF:000158">
    <property type="entry name" value="Sidekick cell adhesion molecule 2"/>
    <property type="match status" value="1"/>
</dbReference>
<evidence type="ECO:0000256" key="8">
    <source>
        <dbReference type="ARBA" id="ARBA00023157"/>
    </source>
</evidence>
<dbReference type="SMART" id="SM00060">
    <property type="entry name" value="FN3"/>
    <property type="match status" value="3"/>
</dbReference>
<comment type="caution">
    <text evidence="15">The sequence shown here is derived from an EMBL/GenBank/DDBJ whole genome shotgun (WGS) entry which is preliminary data.</text>
</comment>
<name>A0A643CGQ7_BALPH</name>
<comment type="similarity">
    <text evidence="11">Belongs to the sidekick family.</text>
</comment>
<organism evidence="15 16">
    <name type="scientific">Balaenoptera physalus</name>
    <name type="common">Fin whale</name>
    <name type="synonym">Balaena physalus</name>
    <dbReference type="NCBI Taxonomy" id="9770"/>
    <lineage>
        <taxon>Eukaryota</taxon>
        <taxon>Metazoa</taxon>
        <taxon>Chordata</taxon>
        <taxon>Craniata</taxon>
        <taxon>Vertebrata</taxon>
        <taxon>Euteleostomi</taxon>
        <taxon>Mammalia</taxon>
        <taxon>Eutheria</taxon>
        <taxon>Laurasiatheria</taxon>
        <taxon>Artiodactyla</taxon>
        <taxon>Whippomorpha</taxon>
        <taxon>Cetacea</taxon>
        <taxon>Mysticeti</taxon>
        <taxon>Balaenopteridae</taxon>
        <taxon>Balaenoptera</taxon>
    </lineage>
</organism>
<keyword evidence="10" id="KW-0393">Immunoglobulin domain</keyword>
<dbReference type="FunFam" id="2.60.40.10:FF:000206">
    <property type="entry name" value="Sidekick cell adhesion molecule 2"/>
    <property type="match status" value="1"/>
</dbReference>
<evidence type="ECO:0000313" key="15">
    <source>
        <dbReference type="EMBL" id="KAB0399138.1"/>
    </source>
</evidence>
<dbReference type="InterPro" id="IPR003961">
    <property type="entry name" value="FN3_dom"/>
</dbReference>
<keyword evidence="7" id="KW-0472">Membrane</keyword>
<dbReference type="GO" id="GO:0007420">
    <property type="term" value="P:brain development"/>
    <property type="evidence" value="ECO:0007669"/>
    <property type="project" value="TreeGrafter"/>
</dbReference>
<dbReference type="SUPFAM" id="SSF48726">
    <property type="entry name" value="Immunoglobulin"/>
    <property type="match status" value="1"/>
</dbReference>
<dbReference type="GO" id="GO:0030424">
    <property type="term" value="C:axon"/>
    <property type="evidence" value="ECO:0007669"/>
    <property type="project" value="TreeGrafter"/>
</dbReference>
<keyword evidence="4" id="KW-0677">Repeat</keyword>
<keyword evidence="3" id="KW-0732">Signal</keyword>
<evidence type="ECO:0000256" key="2">
    <source>
        <dbReference type="ARBA" id="ARBA00022692"/>
    </source>
</evidence>
<evidence type="ECO:0000256" key="6">
    <source>
        <dbReference type="ARBA" id="ARBA00022989"/>
    </source>
</evidence>
<feature type="domain" description="Fibronectin type-III" evidence="14">
    <location>
        <begin position="170"/>
        <end position="266"/>
    </location>
</feature>
<dbReference type="Proteomes" id="UP000437017">
    <property type="component" value="Unassembled WGS sequence"/>
</dbReference>
<dbReference type="GO" id="GO:0005886">
    <property type="term" value="C:plasma membrane"/>
    <property type="evidence" value="ECO:0007669"/>
    <property type="project" value="TreeGrafter"/>
</dbReference>
<protein>
    <recommendedName>
        <fullName evidence="17">Fibronectin type-III domain-containing protein</fullName>
    </recommendedName>
</protein>
<dbReference type="GO" id="GO:0098632">
    <property type="term" value="F:cell-cell adhesion mediator activity"/>
    <property type="evidence" value="ECO:0007669"/>
    <property type="project" value="TreeGrafter"/>
</dbReference>
<evidence type="ECO:0000256" key="12">
    <source>
        <dbReference type="SAM" id="MobiDB-lite"/>
    </source>
</evidence>
<evidence type="ECO:0000256" key="1">
    <source>
        <dbReference type="ARBA" id="ARBA00004479"/>
    </source>
</evidence>
<feature type="domain" description="Ig-like" evidence="13">
    <location>
        <begin position="16"/>
        <end position="52"/>
    </location>
</feature>
<evidence type="ECO:0000256" key="9">
    <source>
        <dbReference type="ARBA" id="ARBA00023180"/>
    </source>
</evidence>
<dbReference type="Pfam" id="PF00041">
    <property type="entry name" value="fn3"/>
    <property type="match status" value="2"/>
</dbReference>
<dbReference type="PROSITE" id="PS50853">
    <property type="entry name" value="FN3"/>
    <property type="match status" value="2"/>
</dbReference>
<dbReference type="InterPro" id="IPR013098">
    <property type="entry name" value="Ig_I-set"/>
</dbReference>
<evidence type="ECO:0000256" key="4">
    <source>
        <dbReference type="ARBA" id="ARBA00022737"/>
    </source>
</evidence>
<dbReference type="SUPFAM" id="SSF49265">
    <property type="entry name" value="Fibronectin type III"/>
    <property type="match status" value="2"/>
</dbReference>
<keyword evidence="6" id="KW-1133">Transmembrane helix</keyword>
<dbReference type="AlphaFoldDB" id="A0A643CGQ7"/>
<dbReference type="Gene3D" id="2.60.40.10">
    <property type="entry name" value="Immunoglobulins"/>
    <property type="match status" value="3"/>
</dbReference>
<keyword evidence="2" id="KW-0812">Transmembrane</keyword>
<keyword evidence="9" id="KW-0325">Glycoprotein</keyword>
<dbReference type="CDD" id="cd00063">
    <property type="entry name" value="FN3"/>
    <property type="match status" value="3"/>
</dbReference>
<dbReference type="GO" id="GO:0007411">
    <property type="term" value="P:axon guidance"/>
    <property type="evidence" value="ECO:0007669"/>
    <property type="project" value="TreeGrafter"/>
</dbReference>
<evidence type="ECO:0000256" key="3">
    <source>
        <dbReference type="ARBA" id="ARBA00022729"/>
    </source>
</evidence>
<gene>
    <name evidence="15" type="ORF">E2I00_008407</name>
</gene>
<keyword evidence="16" id="KW-1185">Reference proteome</keyword>
<evidence type="ECO:0000256" key="10">
    <source>
        <dbReference type="ARBA" id="ARBA00023319"/>
    </source>
</evidence>
<dbReference type="PANTHER" id="PTHR44170">
    <property type="entry name" value="PROTEIN SIDEKICK"/>
    <property type="match status" value="1"/>
</dbReference>
<evidence type="ECO:0000259" key="14">
    <source>
        <dbReference type="PROSITE" id="PS50853"/>
    </source>
</evidence>
<dbReference type="PROSITE" id="PS50835">
    <property type="entry name" value="IG_LIKE"/>
    <property type="match status" value="1"/>
</dbReference>
<evidence type="ECO:0008006" key="17">
    <source>
        <dbReference type="Google" id="ProtNLM"/>
    </source>
</evidence>
<dbReference type="InterPro" id="IPR007110">
    <property type="entry name" value="Ig-like_dom"/>
</dbReference>
<evidence type="ECO:0000313" key="16">
    <source>
        <dbReference type="Proteomes" id="UP000437017"/>
    </source>
</evidence>
<accession>A0A643CGQ7</accession>
<keyword evidence="8" id="KW-1015">Disulfide bond</keyword>
<keyword evidence="5" id="KW-0130">Cell adhesion</keyword>
<proteinExistence type="inferred from homology"/>
<sequence length="355" mass="38470">MEKVVDVPCRAKGIAPNITRGPLDSTVIDGMSVVLACETSGAPRPAITWQKDLTGVPATPVSSRQLPHAPEHPVATLSAAERRAINLTWAKPFDGNSPLIRYVLETSENNAPWTVLLASVDPEATSVMVKGLVPARSYQFRLCAVNDVGKGQFSKDTERVSLPEEPPTAPPQNVIASGRTNQSIMIQWQPPPESHQNGILKGYIIRYCLAGLPVGYQFKNITDADVNNLLLEDLIIWTNYEIEVAAYNSAGLGVYSSKVTEWTLQGVPTVPPGNVHAEATNSTTIRFTWNAPSPQFINGINQGYKVHKASPCPERKPGDSRKEDAGRRGREKAREGEEGDPAVSEIIGSSQAEDT</sequence>
<evidence type="ECO:0000256" key="11">
    <source>
        <dbReference type="ARBA" id="ARBA00061621"/>
    </source>
</evidence>
<dbReference type="EMBL" id="SGJD01001610">
    <property type="protein sequence ID" value="KAB0399138.1"/>
    <property type="molecule type" value="Genomic_DNA"/>
</dbReference>
<evidence type="ECO:0000259" key="13">
    <source>
        <dbReference type="PROSITE" id="PS50835"/>
    </source>
</evidence>
<dbReference type="InterPro" id="IPR013783">
    <property type="entry name" value="Ig-like_fold"/>
</dbReference>
<feature type="compositionally biased region" description="Basic and acidic residues" evidence="12">
    <location>
        <begin position="313"/>
        <end position="336"/>
    </location>
</feature>
<reference evidence="15 16" key="1">
    <citation type="journal article" date="2019" name="PLoS ONE">
        <title>Genomic analyses reveal an absence of contemporary introgressive admixture between fin whales and blue whales, despite known hybrids.</title>
        <authorList>
            <person name="Westbury M.V."/>
            <person name="Petersen B."/>
            <person name="Lorenzen E.D."/>
        </authorList>
    </citation>
    <scope>NUCLEOTIDE SEQUENCE [LARGE SCALE GENOMIC DNA]</scope>
    <source>
        <strain evidence="15">FinWhale-01</strain>
    </source>
</reference>
<feature type="domain" description="Fibronectin type-III" evidence="14">
    <location>
        <begin position="69"/>
        <end position="165"/>
    </location>
</feature>